<organism evidence="2 3">
    <name type="scientific">Romanomermis culicivorax</name>
    <name type="common">Nematode worm</name>
    <dbReference type="NCBI Taxonomy" id="13658"/>
    <lineage>
        <taxon>Eukaryota</taxon>
        <taxon>Metazoa</taxon>
        <taxon>Ecdysozoa</taxon>
        <taxon>Nematoda</taxon>
        <taxon>Enoplea</taxon>
        <taxon>Dorylaimia</taxon>
        <taxon>Mermithida</taxon>
        <taxon>Mermithoidea</taxon>
        <taxon>Mermithidae</taxon>
        <taxon>Romanomermis</taxon>
    </lineage>
</organism>
<proteinExistence type="predicted"/>
<name>A0A915JLC9_ROMCU</name>
<accession>A0A915JLC9</accession>
<dbReference type="AlphaFoldDB" id="A0A915JLC9"/>
<dbReference type="WBParaSite" id="nRc.2.0.1.t26887-RA">
    <property type="protein sequence ID" value="nRc.2.0.1.t26887-RA"/>
    <property type="gene ID" value="nRc.2.0.1.g26887"/>
</dbReference>
<reference evidence="3" key="1">
    <citation type="submission" date="2022-11" db="UniProtKB">
        <authorList>
            <consortium name="WormBaseParasite"/>
        </authorList>
    </citation>
    <scope>IDENTIFICATION</scope>
</reference>
<keyword evidence="2" id="KW-1185">Reference proteome</keyword>
<evidence type="ECO:0000313" key="2">
    <source>
        <dbReference type="Proteomes" id="UP000887565"/>
    </source>
</evidence>
<sequence length="108" mass="12981">MYSDFDFQLQYQFNKPKVGYHDEPLFAYDSSNGKYYLLGLSTGVVRQGAKFLDSYKSVWHYLPWIRKVVIEIEERKWKTINKRMPEGTKYQEKGNVDKNEDEQQTKNR</sequence>
<dbReference type="SUPFAM" id="SSF50494">
    <property type="entry name" value="Trypsin-like serine proteases"/>
    <property type="match status" value="1"/>
</dbReference>
<feature type="region of interest" description="Disordered" evidence="1">
    <location>
        <begin position="88"/>
        <end position="108"/>
    </location>
</feature>
<dbReference type="Proteomes" id="UP000887565">
    <property type="component" value="Unplaced"/>
</dbReference>
<protein>
    <submittedName>
        <fullName evidence="3">Peptidase S1 domain-containing protein</fullName>
    </submittedName>
</protein>
<evidence type="ECO:0000256" key="1">
    <source>
        <dbReference type="SAM" id="MobiDB-lite"/>
    </source>
</evidence>
<dbReference type="InterPro" id="IPR009003">
    <property type="entry name" value="Peptidase_S1_PA"/>
</dbReference>
<evidence type="ECO:0000313" key="3">
    <source>
        <dbReference type="WBParaSite" id="nRc.2.0.1.t26887-RA"/>
    </source>
</evidence>